<dbReference type="Pfam" id="PF01370">
    <property type="entry name" value="Epimerase"/>
    <property type="match status" value="1"/>
</dbReference>
<name>A0ABT3U2V4_9ACTN</name>
<reference evidence="2" key="1">
    <citation type="submission" date="2022-10" db="EMBL/GenBank/DDBJ databases">
        <title>Streptomyces beihaiensis sp. nov., a chitin degrading actinobacterium, isolated from shrimp pond soil.</title>
        <authorList>
            <person name="Xie J."/>
            <person name="Shen N."/>
        </authorList>
    </citation>
    <scope>NUCLEOTIDE SEQUENCE</scope>
    <source>
        <strain evidence="2">GXMU-J5</strain>
    </source>
</reference>
<accession>A0ABT3U2V4</accession>
<dbReference type="InterPro" id="IPR036291">
    <property type="entry name" value="NAD(P)-bd_dom_sf"/>
</dbReference>
<protein>
    <submittedName>
        <fullName evidence="2">NAD-dependent epimerase/dehydratase family protein</fullName>
    </submittedName>
</protein>
<evidence type="ECO:0000313" key="2">
    <source>
        <dbReference type="EMBL" id="MCX3062590.1"/>
    </source>
</evidence>
<dbReference type="RefSeq" id="WP_266603044.1">
    <property type="nucleotide sequence ID" value="NZ_JAPHNL010000277.1"/>
</dbReference>
<evidence type="ECO:0000313" key="3">
    <source>
        <dbReference type="Proteomes" id="UP001163064"/>
    </source>
</evidence>
<comment type="caution">
    <text evidence="2">The sequence shown here is derived from an EMBL/GenBank/DDBJ whole genome shotgun (WGS) entry which is preliminary data.</text>
</comment>
<gene>
    <name evidence="2" type="ORF">OFY01_23100</name>
</gene>
<dbReference type="EMBL" id="JAPHNL010000277">
    <property type="protein sequence ID" value="MCX3062590.1"/>
    <property type="molecule type" value="Genomic_DNA"/>
</dbReference>
<keyword evidence="3" id="KW-1185">Reference proteome</keyword>
<dbReference type="SUPFAM" id="SSF51735">
    <property type="entry name" value="NAD(P)-binding Rossmann-fold domains"/>
    <property type="match status" value="1"/>
</dbReference>
<organism evidence="2 3">
    <name type="scientific">Streptomyces beihaiensis</name>
    <dbReference type="NCBI Taxonomy" id="2984495"/>
    <lineage>
        <taxon>Bacteria</taxon>
        <taxon>Bacillati</taxon>
        <taxon>Actinomycetota</taxon>
        <taxon>Actinomycetes</taxon>
        <taxon>Kitasatosporales</taxon>
        <taxon>Streptomycetaceae</taxon>
        <taxon>Streptomyces</taxon>
    </lineage>
</organism>
<feature type="domain" description="NAD-dependent epimerase/dehydratase" evidence="1">
    <location>
        <begin position="4"/>
        <end position="37"/>
    </location>
</feature>
<dbReference type="Proteomes" id="UP001163064">
    <property type="component" value="Unassembled WGS sequence"/>
</dbReference>
<dbReference type="Gene3D" id="3.40.50.720">
    <property type="entry name" value="NAD(P)-binding Rossmann-like Domain"/>
    <property type="match status" value="1"/>
</dbReference>
<sequence>MGTALVIGAAGQMGRAAVPALAADGWEVTAASRRAGRDRGWPEE</sequence>
<evidence type="ECO:0000259" key="1">
    <source>
        <dbReference type="Pfam" id="PF01370"/>
    </source>
</evidence>
<feature type="non-terminal residue" evidence="2">
    <location>
        <position position="44"/>
    </location>
</feature>
<dbReference type="InterPro" id="IPR001509">
    <property type="entry name" value="Epimerase_deHydtase"/>
</dbReference>
<proteinExistence type="predicted"/>